<dbReference type="Proteomes" id="UP001158576">
    <property type="component" value="Chromosome XSR"/>
</dbReference>
<dbReference type="EMBL" id="OU015569">
    <property type="protein sequence ID" value="CAG5097404.1"/>
    <property type="molecule type" value="Genomic_DNA"/>
</dbReference>
<keyword evidence="2" id="KW-1185">Reference proteome</keyword>
<evidence type="ECO:0000313" key="1">
    <source>
        <dbReference type="EMBL" id="CAG5097404.1"/>
    </source>
</evidence>
<proteinExistence type="predicted"/>
<evidence type="ECO:0000313" key="2">
    <source>
        <dbReference type="Proteomes" id="UP001158576"/>
    </source>
</evidence>
<sequence>MAVCFALYNRLKNAVSENYSLSTEKMSKESTKIETTRKENIKKGLITSPKTTVITTTTKETTVDDALSFEKDDQLVDEETEARIIFN</sequence>
<protein>
    <submittedName>
        <fullName evidence="1">Oidioi.mRNA.OKI2018_I69.XSR.g15062.t1.cds</fullName>
    </submittedName>
</protein>
<organism evidence="1 2">
    <name type="scientific">Oikopleura dioica</name>
    <name type="common">Tunicate</name>
    <dbReference type="NCBI Taxonomy" id="34765"/>
    <lineage>
        <taxon>Eukaryota</taxon>
        <taxon>Metazoa</taxon>
        <taxon>Chordata</taxon>
        <taxon>Tunicata</taxon>
        <taxon>Appendicularia</taxon>
        <taxon>Copelata</taxon>
        <taxon>Oikopleuridae</taxon>
        <taxon>Oikopleura</taxon>
    </lineage>
</organism>
<name>A0ABN7SGP7_OIKDI</name>
<gene>
    <name evidence="1" type="ORF">OKIOD_LOCUS6620</name>
</gene>
<accession>A0ABN7SGP7</accession>
<reference evidence="1 2" key="1">
    <citation type="submission" date="2021-04" db="EMBL/GenBank/DDBJ databases">
        <authorList>
            <person name="Bliznina A."/>
        </authorList>
    </citation>
    <scope>NUCLEOTIDE SEQUENCE [LARGE SCALE GENOMIC DNA]</scope>
</reference>